<dbReference type="AlphaFoldDB" id="C5L7I5"/>
<organism evidence="3">
    <name type="scientific">Perkinsus marinus (strain ATCC 50983 / TXsc)</name>
    <dbReference type="NCBI Taxonomy" id="423536"/>
    <lineage>
        <taxon>Eukaryota</taxon>
        <taxon>Sar</taxon>
        <taxon>Alveolata</taxon>
        <taxon>Perkinsozoa</taxon>
        <taxon>Perkinsea</taxon>
        <taxon>Perkinsida</taxon>
        <taxon>Perkinsidae</taxon>
        <taxon>Perkinsus</taxon>
    </lineage>
</organism>
<evidence type="ECO:0000313" key="1">
    <source>
        <dbReference type="EMBL" id="EER04328.1"/>
    </source>
</evidence>
<protein>
    <submittedName>
        <fullName evidence="2">Uncharacterized protein</fullName>
    </submittedName>
</protein>
<dbReference type="Proteomes" id="UP000007800">
    <property type="component" value="Unassembled WGS sequence"/>
</dbReference>
<name>C5L7I5_PERM5</name>
<proteinExistence type="predicted"/>
<gene>
    <name evidence="2" type="ORF">Pmar_PMAR020609</name>
    <name evidence="1" type="ORF">Pmar_PMAR021835</name>
</gene>
<dbReference type="RefSeq" id="XP_002772512.1">
    <property type="nucleotide sequence ID" value="XM_002772466.1"/>
</dbReference>
<dbReference type="RefSeq" id="XP_002775631.1">
    <property type="nucleotide sequence ID" value="XM_002775585.1"/>
</dbReference>
<keyword evidence="3" id="KW-1185">Reference proteome</keyword>
<dbReference type="GeneID" id="9041191"/>
<reference evidence="2 3" key="1">
    <citation type="submission" date="2008-07" db="EMBL/GenBank/DDBJ databases">
        <authorList>
            <person name="El-Sayed N."/>
            <person name="Caler E."/>
            <person name="Inman J."/>
            <person name="Amedeo P."/>
            <person name="Hass B."/>
            <person name="Wortman J."/>
        </authorList>
    </citation>
    <scope>NUCLEOTIDE SEQUENCE [LARGE SCALE GENOMIC DNA]</scope>
    <source>
        <strain evidence="2">ATCC 50983</strain>
        <strain evidence="3">ATCC 50983 / TXsc</strain>
    </source>
</reference>
<sequence>MTITTSQHLVTDISGSVHDAMDFEPTRKHIDRKMGDEQQNHRSEVHDKADEHYARMARKKWNASENYNK</sequence>
<evidence type="ECO:0000313" key="2">
    <source>
        <dbReference type="EMBL" id="EER07447.1"/>
    </source>
</evidence>
<dbReference type="EMBL" id="GG681723">
    <property type="protein sequence ID" value="EER04328.1"/>
    <property type="molecule type" value="Genomic_DNA"/>
</dbReference>
<accession>C5L7I5</accession>
<dbReference type="EMBL" id="GG679899">
    <property type="protein sequence ID" value="EER07447.1"/>
    <property type="molecule type" value="Genomic_DNA"/>
</dbReference>
<dbReference type="GeneID" id="9036893"/>
<evidence type="ECO:0000313" key="3">
    <source>
        <dbReference type="Proteomes" id="UP000007800"/>
    </source>
</evidence>